<dbReference type="GO" id="GO:0005829">
    <property type="term" value="C:cytosol"/>
    <property type="evidence" value="ECO:0007669"/>
    <property type="project" value="TreeGrafter"/>
</dbReference>
<dbReference type="GO" id="GO:0008408">
    <property type="term" value="F:3'-5' exonuclease activity"/>
    <property type="evidence" value="ECO:0007669"/>
    <property type="project" value="TreeGrafter"/>
</dbReference>
<dbReference type="GO" id="GO:0003676">
    <property type="term" value="F:nucleic acid binding"/>
    <property type="evidence" value="ECO:0007669"/>
    <property type="project" value="InterPro"/>
</dbReference>
<dbReference type="OrthoDB" id="5497329at2"/>
<keyword evidence="1" id="KW-0540">Nuclease</keyword>
<proteinExistence type="predicted"/>
<accession>A0A066UVI9</accession>
<dbReference type="CDD" id="cd06127">
    <property type="entry name" value="DEDDh"/>
    <property type="match status" value="1"/>
</dbReference>
<dbReference type="Gene3D" id="3.30.420.10">
    <property type="entry name" value="Ribonuclease H-like superfamily/Ribonuclease H"/>
    <property type="match status" value="1"/>
</dbReference>
<dbReference type="EMBL" id="JFFR01000002">
    <property type="protein sequence ID" value="KDN29957.1"/>
    <property type="molecule type" value="Genomic_DNA"/>
</dbReference>
<comment type="caution">
    <text evidence="5">The sequence shown here is derived from an EMBL/GenBank/DDBJ whole genome shotgun (WGS) entry which is preliminary data.</text>
</comment>
<evidence type="ECO:0000313" key="6">
    <source>
        <dbReference type="Proteomes" id="UP000027219"/>
    </source>
</evidence>
<dbReference type="SUPFAM" id="SSF53098">
    <property type="entry name" value="Ribonuclease H-like"/>
    <property type="match status" value="1"/>
</dbReference>
<dbReference type="PANTHER" id="PTHR30231">
    <property type="entry name" value="DNA POLYMERASE III SUBUNIT EPSILON"/>
    <property type="match status" value="1"/>
</dbReference>
<organism evidence="5 6">
    <name type="scientific">Vibrio fortis</name>
    <dbReference type="NCBI Taxonomy" id="212667"/>
    <lineage>
        <taxon>Bacteria</taxon>
        <taxon>Pseudomonadati</taxon>
        <taxon>Pseudomonadota</taxon>
        <taxon>Gammaproteobacteria</taxon>
        <taxon>Vibrionales</taxon>
        <taxon>Vibrionaceae</taxon>
        <taxon>Vibrio</taxon>
    </lineage>
</organism>
<sequence>MLFKRFHPLIRLNKRRELFIEQRHQTLELKALVSEPECSLDTTADELSYIVLDLETTGLQAESDLILSMGWVEIDNDKINLNSASHLYINEESSVVPETAVINHITPQMLRDGISLSNAMTQFFEAAAGKVIIAHACGVEKAFIDRYLDTYYQVVNLPILWIDTLAIEKNMAKARNEHDLDYSLSSTRERYGLPEYNNHNALIDAVSTAELFLAQKKRLSPTTSVPIAKLYSLSHK</sequence>
<dbReference type="InterPro" id="IPR036397">
    <property type="entry name" value="RNaseH_sf"/>
</dbReference>
<dbReference type="PANTHER" id="PTHR30231:SF4">
    <property type="entry name" value="PROTEIN NEN2"/>
    <property type="match status" value="1"/>
</dbReference>
<dbReference type="RefSeq" id="WP_032548916.1">
    <property type="nucleotide sequence ID" value="NZ_JFFR01000002.1"/>
</dbReference>
<reference evidence="5 6" key="1">
    <citation type="submission" date="2014-02" db="EMBL/GenBank/DDBJ databases">
        <title>Vibrio fortis Dalian14 Genome Sequencing.</title>
        <authorList>
            <person name="Wang Y."/>
            <person name="Song L."/>
            <person name="Liu G."/>
            <person name="Ding J."/>
        </authorList>
    </citation>
    <scope>NUCLEOTIDE SEQUENCE [LARGE SCALE GENOMIC DNA]</scope>
    <source>
        <strain evidence="5 6">Dalian14</strain>
    </source>
</reference>
<feature type="domain" description="Exonuclease" evidence="4">
    <location>
        <begin position="48"/>
        <end position="221"/>
    </location>
</feature>
<evidence type="ECO:0000259" key="4">
    <source>
        <dbReference type="SMART" id="SM00479"/>
    </source>
</evidence>
<dbReference type="SMART" id="SM00479">
    <property type="entry name" value="EXOIII"/>
    <property type="match status" value="1"/>
</dbReference>
<evidence type="ECO:0000256" key="3">
    <source>
        <dbReference type="ARBA" id="ARBA00022839"/>
    </source>
</evidence>
<gene>
    <name evidence="5" type="ORF">VFDL14_04260</name>
</gene>
<keyword evidence="6" id="KW-1185">Reference proteome</keyword>
<keyword evidence="2" id="KW-0378">Hydrolase</keyword>
<evidence type="ECO:0000256" key="1">
    <source>
        <dbReference type="ARBA" id="ARBA00022722"/>
    </source>
</evidence>
<dbReference type="GO" id="GO:0006259">
    <property type="term" value="P:DNA metabolic process"/>
    <property type="evidence" value="ECO:0007669"/>
    <property type="project" value="UniProtKB-ARBA"/>
</dbReference>
<evidence type="ECO:0000313" key="5">
    <source>
        <dbReference type="EMBL" id="KDN29957.1"/>
    </source>
</evidence>
<dbReference type="Pfam" id="PF00929">
    <property type="entry name" value="RNase_T"/>
    <property type="match status" value="1"/>
</dbReference>
<dbReference type="AlphaFoldDB" id="A0A066UVI9"/>
<protein>
    <submittedName>
        <fullName evidence="5">3'-5' exonuclease</fullName>
    </submittedName>
</protein>
<dbReference type="Proteomes" id="UP000027219">
    <property type="component" value="Unassembled WGS sequence"/>
</dbReference>
<dbReference type="InterPro" id="IPR012337">
    <property type="entry name" value="RNaseH-like_sf"/>
</dbReference>
<keyword evidence="3 5" id="KW-0269">Exonuclease</keyword>
<name>A0A066UVI9_9VIBR</name>
<dbReference type="STRING" id="212667.VFDL14_04260"/>
<evidence type="ECO:0000256" key="2">
    <source>
        <dbReference type="ARBA" id="ARBA00022801"/>
    </source>
</evidence>
<dbReference type="InterPro" id="IPR013520">
    <property type="entry name" value="Ribonucl_H"/>
</dbReference>